<comment type="caution">
    <text evidence="1">The sequence shown here is derived from an EMBL/GenBank/DDBJ whole genome shotgun (WGS) entry which is preliminary data.</text>
</comment>
<organism evidence="1 2">
    <name type="scientific">Haloferula luteola</name>
    <dbReference type="NCBI Taxonomy" id="595692"/>
    <lineage>
        <taxon>Bacteria</taxon>
        <taxon>Pseudomonadati</taxon>
        <taxon>Verrucomicrobiota</taxon>
        <taxon>Verrucomicrobiia</taxon>
        <taxon>Verrucomicrobiales</taxon>
        <taxon>Verrucomicrobiaceae</taxon>
        <taxon>Haloferula</taxon>
    </lineage>
</organism>
<protein>
    <submittedName>
        <fullName evidence="1">Uncharacterized protein</fullName>
    </submittedName>
</protein>
<reference evidence="1 2" key="1">
    <citation type="submission" date="2020-08" db="EMBL/GenBank/DDBJ databases">
        <title>Genomic Encyclopedia of Type Strains, Phase IV (KMG-IV): sequencing the most valuable type-strain genomes for metagenomic binning, comparative biology and taxonomic classification.</title>
        <authorList>
            <person name="Goeker M."/>
        </authorList>
    </citation>
    <scope>NUCLEOTIDE SEQUENCE [LARGE SCALE GENOMIC DNA]</scope>
    <source>
        <strain evidence="1 2">YC6886</strain>
    </source>
</reference>
<name>A0A840V342_9BACT</name>
<accession>A0A840V342</accession>
<dbReference type="EMBL" id="JACHFD010000009">
    <property type="protein sequence ID" value="MBB5351903.1"/>
    <property type="molecule type" value="Genomic_DNA"/>
</dbReference>
<sequence length="46" mass="4783">MSARVGPALGAAQAINGWREGAMPGSCSTVARLCKLVVRLIDRVLS</sequence>
<proteinExistence type="predicted"/>
<keyword evidence="2" id="KW-1185">Reference proteome</keyword>
<dbReference type="Proteomes" id="UP000557717">
    <property type="component" value="Unassembled WGS sequence"/>
</dbReference>
<evidence type="ECO:0000313" key="2">
    <source>
        <dbReference type="Proteomes" id="UP000557717"/>
    </source>
</evidence>
<evidence type="ECO:0000313" key="1">
    <source>
        <dbReference type="EMBL" id="MBB5351903.1"/>
    </source>
</evidence>
<gene>
    <name evidence="1" type="ORF">HNR46_002142</name>
</gene>
<dbReference type="AlphaFoldDB" id="A0A840V342"/>
<dbReference type="RefSeq" id="WP_184018483.1">
    <property type="nucleotide sequence ID" value="NZ_JACHFD010000009.1"/>
</dbReference>